<gene>
    <name evidence="5" type="ORF">PV04_05888</name>
</gene>
<dbReference type="Pfam" id="PF05224">
    <property type="entry name" value="NDT80_PhoG"/>
    <property type="match status" value="1"/>
</dbReference>
<proteinExistence type="predicted"/>
<dbReference type="SUPFAM" id="SSF49417">
    <property type="entry name" value="p53-like transcription factors"/>
    <property type="match status" value="1"/>
</dbReference>
<dbReference type="Proteomes" id="UP000054266">
    <property type="component" value="Unassembled WGS sequence"/>
</dbReference>
<feature type="compositionally biased region" description="Basic and acidic residues" evidence="3">
    <location>
        <begin position="342"/>
        <end position="352"/>
    </location>
</feature>
<feature type="region of interest" description="Disordered" evidence="3">
    <location>
        <begin position="461"/>
        <end position="503"/>
    </location>
</feature>
<feature type="region of interest" description="Disordered" evidence="3">
    <location>
        <begin position="331"/>
        <end position="365"/>
    </location>
</feature>
<keyword evidence="1 2" id="KW-0238">DNA-binding</keyword>
<dbReference type="GO" id="GO:0000228">
    <property type="term" value="C:nuclear chromosome"/>
    <property type="evidence" value="ECO:0007669"/>
    <property type="project" value="TreeGrafter"/>
</dbReference>
<dbReference type="InterPro" id="IPR024061">
    <property type="entry name" value="NDT80_DNA-bd_dom"/>
</dbReference>
<name>A0A0D2CN07_9EURO</name>
<dbReference type="PROSITE" id="PS51517">
    <property type="entry name" value="NDT80"/>
    <property type="match status" value="1"/>
</dbReference>
<reference evidence="5 6" key="1">
    <citation type="submission" date="2015-01" db="EMBL/GenBank/DDBJ databases">
        <title>The Genome Sequence of Capronia semiimmersa CBS27337.</title>
        <authorList>
            <consortium name="The Broad Institute Genomics Platform"/>
            <person name="Cuomo C."/>
            <person name="de Hoog S."/>
            <person name="Gorbushina A."/>
            <person name="Stielow B."/>
            <person name="Teixiera M."/>
            <person name="Abouelleil A."/>
            <person name="Chapman S.B."/>
            <person name="Priest M."/>
            <person name="Young S.K."/>
            <person name="Wortman J."/>
            <person name="Nusbaum C."/>
            <person name="Birren B."/>
        </authorList>
    </citation>
    <scope>NUCLEOTIDE SEQUENCE [LARGE SCALE GENOMIC DNA]</scope>
    <source>
        <strain evidence="5 6">CBS 27337</strain>
    </source>
</reference>
<dbReference type="PANTHER" id="PTHR35144:SF2">
    <property type="entry name" value="MEIOSIS-SPECIFIC TRANSCRIPTION FACTOR NDT80"/>
    <property type="match status" value="1"/>
</dbReference>
<feature type="region of interest" description="Disordered" evidence="3">
    <location>
        <begin position="31"/>
        <end position="60"/>
    </location>
</feature>
<feature type="compositionally biased region" description="Polar residues" evidence="3">
    <location>
        <begin position="43"/>
        <end position="53"/>
    </location>
</feature>
<evidence type="ECO:0000256" key="2">
    <source>
        <dbReference type="PROSITE-ProRule" id="PRU00850"/>
    </source>
</evidence>
<dbReference type="GO" id="GO:0045944">
    <property type="term" value="P:positive regulation of transcription by RNA polymerase II"/>
    <property type="evidence" value="ECO:0007669"/>
    <property type="project" value="TreeGrafter"/>
</dbReference>
<dbReference type="EMBL" id="KN846959">
    <property type="protein sequence ID" value="KIW66566.1"/>
    <property type="molecule type" value="Genomic_DNA"/>
</dbReference>
<feature type="region of interest" description="Disordered" evidence="3">
    <location>
        <begin position="79"/>
        <end position="109"/>
    </location>
</feature>
<evidence type="ECO:0000256" key="3">
    <source>
        <dbReference type="SAM" id="MobiDB-lite"/>
    </source>
</evidence>
<evidence type="ECO:0000313" key="6">
    <source>
        <dbReference type="Proteomes" id="UP000054266"/>
    </source>
</evidence>
<dbReference type="GO" id="GO:0003677">
    <property type="term" value="F:DNA binding"/>
    <property type="evidence" value="ECO:0007669"/>
    <property type="project" value="UniProtKB-KW"/>
</dbReference>
<dbReference type="AlphaFoldDB" id="A0A0D2CN07"/>
<sequence>MDPALLHQPQPLPFDFADKYLGQGRPFSNPGFSANDLAFPSRRPQNNLTSGTSGVALPANPSLDFNGNSLLSDTPYHQSSQLLLSPPDSTTGSASTSGNPTASANGYTTLPKPFPSNACTSDHFSSAPPSLLSSNWTGPSMTVIDRPHRVPPLSPPQLSHQYSAANGIGHTMRGMDRPPQYSSAVPSQISPGSFSHGFRYPPTYSSRTNGPFPFSMQDPAFSGANMPQDSQSCAGREGPPFHETNVHHQVLTLRGQPLVPEITASIQKGFFQVDRKWTCYRRNYFAVQCAFNFRNSMAETPLYLSKNGSEELIQQFAVSISAKTAITSAGESETRGLVQHTPKREKATERVPGRQQIAPSHSHAMGTNGTYANAGHMYTGANHLHSTSMGSFGSFETPGANSPPTTYTFERIQFQKATANNGKRRAQQQYFLVVVELAANIGRQGHEDWVVIATKESDPMVVRGRSPGHYKDNGRRDSQASMDPDCGTGHGGSGHHGTLSSASYGHGHTSVGWDGYGPNRHYGGSSYRNAASSRFSPGSVVSAATLGKTTTDVELNLSDLHTRKSSFTLSSDTSALTPLSEGSDDVMFSSLNRRSVSRKRPFDSDEEGEYLRFPLPEPYADSLPSLPDFSTMAYSKLLCASS</sequence>
<dbReference type="Gene3D" id="2.60.40.1390">
    <property type="entry name" value="NDT80 DNA-binding domain"/>
    <property type="match status" value="1"/>
</dbReference>
<dbReference type="InterPro" id="IPR052605">
    <property type="entry name" value="Fungal_trans_regulator"/>
</dbReference>
<protein>
    <recommendedName>
        <fullName evidence="4">NDT80 domain-containing protein</fullName>
    </recommendedName>
</protein>
<dbReference type="GO" id="GO:0051321">
    <property type="term" value="P:meiotic cell cycle"/>
    <property type="evidence" value="ECO:0007669"/>
    <property type="project" value="TreeGrafter"/>
</dbReference>
<feature type="domain" description="NDT80" evidence="4">
    <location>
        <begin position="201"/>
        <end position="474"/>
    </location>
</feature>
<dbReference type="GO" id="GO:0003700">
    <property type="term" value="F:DNA-binding transcription factor activity"/>
    <property type="evidence" value="ECO:0007669"/>
    <property type="project" value="UniProtKB-UniRule"/>
</dbReference>
<dbReference type="STRING" id="5601.A0A0D2CN07"/>
<feature type="compositionally biased region" description="Basic and acidic residues" evidence="3">
    <location>
        <begin position="469"/>
        <end position="478"/>
    </location>
</feature>
<dbReference type="InterPro" id="IPR037141">
    <property type="entry name" value="NDT80_DNA-bd_dom_sf"/>
</dbReference>
<dbReference type="InterPro" id="IPR008967">
    <property type="entry name" value="p53-like_TF_DNA-bd_sf"/>
</dbReference>
<dbReference type="HOGENOM" id="CLU_412788_0_0_1"/>
<accession>A0A0D2CN07</accession>
<evidence type="ECO:0000259" key="4">
    <source>
        <dbReference type="PROSITE" id="PS51517"/>
    </source>
</evidence>
<feature type="compositionally biased region" description="Polar residues" evidence="3">
    <location>
        <begin position="88"/>
        <end position="108"/>
    </location>
</feature>
<dbReference type="PANTHER" id="PTHR35144">
    <property type="entry name" value="MEIOSIS-SPECIFIC TRANSCRIPTION FACTOR NDT80"/>
    <property type="match status" value="1"/>
</dbReference>
<feature type="DNA-binding region" description="NDT80" evidence="2">
    <location>
        <begin position="201"/>
        <end position="474"/>
    </location>
</feature>
<organism evidence="5 6">
    <name type="scientific">Phialophora macrospora</name>
    <dbReference type="NCBI Taxonomy" id="1851006"/>
    <lineage>
        <taxon>Eukaryota</taxon>
        <taxon>Fungi</taxon>
        <taxon>Dikarya</taxon>
        <taxon>Ascomycota</taxon>
        <taxon>Pezizomycotina</taxon>
        <taxon>Eurotiomycetes</taxon>
        <taxon>Chaetothyriomycetidae</taxon>
        <taxon>Chaetothyriales</taxon>
        <taxon>Herpotrichiellaceae</taxon>
        <taxon>Phialophora</taxon>
    </lineage>
</organism>
<evidence type="ECO:0000256" key="1">
    <source>
        <dbReference type="ARBA" id="ARBA00023125"/>
    </source>
</evidence>
<evidence type="ECO:0000313" key="5">
    <source>
        <dbReference type="EMBL" id="KIW66566.1"/>
    </source>
</evidence>
<keyword evidence="6" id="KW-1185">Reference proteome</keyword>